<keyword evidence="3 4" id="KW-0732">Signal</keyword>
<feature type="signal peptide" evidence="4">
    <location>
        <begin position="1"/>
        <end position="22"/>
    </location>
</feature>
<gene>
    <name evidence="6" type="ORF">F0Q34_08610</name>
</gene>
<accession>A0A5B2TJ10</accession>
<evidence type="ECO:0000313" key="7">
    <source>
        <dbReference type="Proteomes" id="UP000322110"/>
    </source>
</evidence>
<evidence type="ECO:0000256" key="1">
    <source>
        <dbReference type="ARBA" id="ARBA00010333"/>
    </source>
</evidence>
<evidence type="ECO:0000259" key="5">
    <source>
        <dbReference type="SMART" id="SM00062"/>
    </source>
</evidence>
<dbReference type="EMBL" id="VUKA01000002">
    <property type="protein sequence ID" value="KAA2214084.1"/>
    <property type="molecule type" value="Genomic_DNA"/>
</dbReference>
<dbReference type="SUPFAM" id="SSF53850">
    <property type="entry name" value="Periplasmic binding protein-like II"/>
    <property type="match status" value="1"/>
</dbReference>
<dbReference type="CDD" id="cd13692">
    <property type="entry name" value="PBP2_BztA"/>
    <property type="match status" value="1"/>
</dbReference>
<dbReference type="InterPro" id="IPR001638">
    <property type="entry name" value="Solute-binding_3/MltF_N"/>
</dbReference>
<evidence type="ECO:0000256" key="3">
    <source>
        <dbReference type="ARBA" id="ARBA00022729"/>
    </source>
</evidence>
<dbReference type="Proteomes" id="UP000322110">
    <property type="component" value="Unassembled WGS sequence"/>
</dbReference>
<dbReference type="Gene3D" id="3.40.190.10">
    <property type="entry name" value="Periplasmic binding protein-like II"/>
    <property type="match status" value="2"/>
</dbReference>
<dbReference type="GO" id="GO:0006865">
    <property type="term" value="P:amino acid transport"/>
    <property type="evidence" value="ECO:0007669"/>
    <property type="project" value="TreeGrafter"/>
</dbReference>
<comment type="caution">
    <text evidence="6">The sequence shown here is derived from an EMBL/GenBank/DDBJ whole genome shotgun (WGS) entry which is preliminary data.</text>
</comment>
<organism evidence="6 7">
    <name type="scientific">Teichococcus oryzae</name>
    <dbReference type="NCBI Taxonomy" id="1608942"/>
    <lineage>
        <taxon>Bacteria</taxon>
        <taxon>Pseudomonadati</taxon>
        <taxon>Pseudomonadota</taxon>
        <taxon>Alphaproteobacteria</taxon>
        <taxon>Acetobacterales</taxon>
        <taxon>Roseomonadaceae</taxon>
        <taxon>Roseomonas</taxon>
    </lineage>
</organism>
<dbReference type="InterPro" id="IPR051455">
    <property type="entry name" value="Bact_solute-bind_prot3"/>
</dbReference>
<feature type="domain" description="Solute-binding protein family 3/N-terminal" evidence="5">
    <location>
        <begin position="45"/>
        <end position="270"/>
    </location>
</feature>
<dbReference type="OrthoDB" id="9777941at2"/>
<name>A0A5B2TJ10_9PROT</name>
<evidence type="ECO:0000256" key="2">
    <source>
        <dbReference type="ARBA" id="ARBA00022448"/>
    </source>
</evidence>
<evidence type="ECO:0000313" key="6">
    <source>
        <dbReference type="EMBL" id="KAA2214084.1"/>
    </source>
</evidence>
<dbReference type="Pfam" id="PF00497">
    <property type="entry name" value="SBP_bac_3"/>
    <property type="match status" value="1"/>
</dbReference>
<keyword evidence="7" id="KW-1185">Reference proteome</keyword>
<feature type="chain" id="PRO_5022903346" evidence="4">
    <location>
        <begin position="23"/>
        <end position="347"/>
    </location>
</feature>
<reference evidence="6 7" key="1">
    <citation type="journal article" date="2015" name="Int. J. Syst. Evol. Microbiol.">
        <title>Roseomonas oryzae sp. nov., isolated from paddy rhizosphere soil.</title>
        <authorList>
            <person name="Ramaprasad E.V."/>
            <person name="Sasikala Ch."/>
            <person name="Ramana Ch.V."/>
        </authorList>
    </citation>
    <scope>NUCLEOTIDE SEQUENCE [LARGE SCALE GENOMIC DNA]</scope>
    <source>
        <strain evidence="6 7">KCTC 42542</strain>
    </source>
</reference>
<comment type="similarity">
    <text evidence="1">Belongs to the bacterial solute-binding protein 3 family.</text>
</comment>
<sequence>MRRPFLALAGLFLAGLALAVMAASAPLRAQQPNADTLAAVKARGTLACGVSTGVAGLSQADSRGEWRGIDTDFCRAVAAAVLGDAARVRFVPTTPQNRFTALQSGEVDLLARNTTYSFARDVGIGLSFAGVLVHDGQGFMVKRGLGVSSARELDGATICLQPGTTTELNLADWFRSNNIRFTPVVIESFQEVTAAFVAGRCDAYTTDRTGLAAVRAAQGARADDYVILPETVSSEPLGPLVRKGDARWADIVKWTLNALVAAEEHGVTAANAQGRLQDPNPEVQRLLGGTGEFGKPLGLGNDWGLKAIQAVGHYGEMWERNMTPVGVDRGRNRLARDGGLMWSPPFR</sequence>
<proteinExistence type="inferred from homology"/>
<dbReference type="PANTHER" id="PTHR30085:SF7">
    <property type="entry name" value="AMINO-ACID ABC TRANSPORTER-BINDING PROTEIN YHDW-RELATED"/>
    <property type="match status" value="1"/>
</dbReference>
<dbReference type="PANTHER" id="PTHR30085">
    <property type="entry name" value="AMINO ACID ABC TRANSPORTER PERMEASE"/>
    <property type="match status" value="1"/>
</dbReference>
<keyword evidence="2" id="KW-0813">Transport</keyword>
<dbReference type="AlphaFoldDB" id="A0A5B2TJ10"/>
<evidence type="ECO:0000256" key="4">
    <source>
        <dbReference type="SAM" id="SignalP"/>
    </source>
</evidence>
<protein>
    <submittedName>
        <fullName evidence="6">Amino acid ABC transporter substrate-binding protein</fullName>
    </submittedName>
</protein>
<dbReference type="RefSeq" id="WP_149811739.1">
    <property type="nucleotide sequence ID" value="NZ_VUKA01000002.1"/>
</dbReference>
<dbReference type="SMART" id="SM00062">
    <property type="entry name" value="PBPb"/>
    <property type="match status" value="1"/>
</dbReference>